<feature type="compositionally biased region" description="Polar residues" evidence="2">
    <location>
        <begin position="40"/>
        <end position="53"/>
    </location>
</feature>
<evidence type="ECO:0000256" key="2">
    <source>
        <dbReference type="SAM" id="MobiDB-lite"/>
    </source>
</evidence>
<dbReference type="PANTHER" id="PTHR10039:SF14">
    <property type="entry name" value="NACHT DOMAIN-CONTAINING PROTEIN"/>
    <property type="match status" value="1"/>
</dbReference>
<keyword evidence="1" id="KW-0677">Repeat</keyword>
<dbReference type="SUPFAM" id="SSF52540">
    <property type="entry name" value="P-loop containing nucleoside triphosphate hydrolases"/>
    <property type="match status" value="2"/>
</dbReference>
<proteinExistence type="predicted"/>
<dbReference type="Pfam" id="PF24883">
    <property type="entry name" value="NPHP3_N"/>
    <property type="match status" value="1"/>
</dbReference>
<evidence type="ECO:0000259" key="3">
    <source>
        <dbReference type="Pfam" id="PF01926"/>
    </source>
</evidence>
<dbReference type="AlphaFoldDB" id="A0A8H5FTS3"/>
<evidence type="ECO:0000259" key="4">
    <source>
        <dbReference type="Pfam" id="PF24883"/>
    </source>
</evidence>
<evidence type="ECO:0000313" key="5">
    <source>
        <dbReference type="EMBL" id="KAF5348462.1"/>
    </source>
</evidence>
<feature type="compositionally biased region" description="Polar residues" evidence="2">
    <location>
        <begin position="1"/>
        <end position="13"/>
    </location>
</feature>
<dbReference type="Proteomes" id="UP000559027">
    <property type="component" value="Unassembled WGS sequence"/>
</dbReference>
<evidence type="ECO:0000256" key="1">
    <source>
        <dbReference type="ARBA" id="ARBA00022737"/>
    </source>
</evidence>
<sequence length="1004" mass="113705">MSSPGSLAETATQDGDIPPSAPTDQAQIVWPRREGDHSDQSSSNGQGTNTTNILPGAHDFKIENFISTGDRARKAEEYEKWKKSEEDERWRKAEEAVQRLDAKRLPGAMLDSEERGYIPRCNEDTRRTLRGHIMEWGQLDAVVERLLWLSGPAGVGKSAVAQTVAEEIGRILGAVFFFSRPNNRDDPNVVIPTLVYQLAVLLPEYKLIVGQRFKEDPSIFGKSPRSQFESLISEPFLPDLSHRPLTLLSYLSEQLLTSLLHRPLLIVLDGLDECKGRGAQREFVEMIACHAQKDKYSRLRWMICSRPEPHLTSAFTSKYCQGICRYEKLEVDDDEAQKDVLRILKAGFADIRERYHDDLGDDWPHEDHIGIIAARASGHHGFASFIIRFIGDEEYDNPPSQLKVCLEFLECAGPSDHVSPLHSLDLLYTQILSDIPAAILPTAQLILGLLILYGNERLTTLVHANFLGLDRAAFYSTLRRLHSVVLVPPAFEAGTRPIQIYHASFSDYLRDKARAKEFVLDEGAVHLYVANRGLQWLSHYCKEPSDQQASPELTWPEGPTPSHTRTVLDSVCEFAFAPCWRAFTQVPKSPPSTLVSALENFDFNIPFSKSEDEFRAFAYFIQWLVSSDAKTLVLVDRKHPNKPGKKEEVAIIWNEEDPPTFAKPFFNNASCTDHLSIHLQLRTRTQTSFHLITSTDIKDMCQLREDDILIAFMGLTGTGKSYFIDLLTGQNGRRAGDSLGSVTSDILATRARHSEYGDRVVLVDTPGFDDTYRSDMETLTLIGDWLGRTYKNDIKLGGIIYLHRITDNRIAGSPWRNLQMFGRLCGDLAAARVIIVSTMWDRVAPESGRRREAENKSGFWKCLIDRGSKVDRLRSGTMQEAWRVINGLIETAEQGKAVLLQEEIVDLGRKLNETAAGKMLHSDLQRLLHYQKESLKSLPAQVQKSDDLKQTVQLEREWEKIQKQFERTFKKINTMTIPKIRRLMLHFSSTRTLSRPIKVADLGY</sequence>
<protein>
    <recommendedName>
        <fullName evidence="7">NACHT domain-containing protein</fullName>
    </recommendedName>
</protein>
<dbReference type="OrthoDB" id="8954335at2759"/>
<dbReference type="Gene3D" id="3.40.50.300">
    <property type="entry name" value="P-loop containing nucleotide triphosphate hydrolases"/>
    <property type="match status" value="2"/>
</dbReference>
<feature type="domain" description="Nephrocystin 3-like N-terminal" evidence="4">
    <location>
        <begin position="144"/>
        <end position="306"/>
    </location>
</feature>
<gene>
    <name evidence="5" type="ORF">D9756_009608</name>
</gene>
<feature type="region of interest" description="Disordered" evidence="2">
    <location>
        <begin position="1"/>
        <end position="58"/>
    </location>
</feature>
<dbReference type="PANTHER" id="PTHR10039">
    <property type="entry name" value="AMELOGENIN"/>
    <property type="match status" value="1"/>
</dbReference>
<evidence type="ECO:0000313" key="6">
    <source>
        <dbReference type="Proteomes" id="UP000559027"/>
    </source>
</evidence>
<evidence type="ECO:0008006" key="7">
    <source>
        <dbReference type="Google" id="ProtNLM"/>
    </source>
</evidence>
<dbReference type="InterPro" id="IPR027417">
    <property type="entry name" value="P-loop_NTPase"/>
</dbReference>
<organism evidence="5 6">
    <name type="scientific">Leucocoprinus leucothites</name>
    <dbReference type="NCBI Taxonomy" id="201217"/>
    <lineage>
        <taxon>Eukaryota</taxon>
        <taxon>Fungi</taxon>
        <taxon>Dikarya</taxon>
        <taxon>Basidiomycota</taxon>
        <taxon>Agaricomycotina</taxon>
        <taxon>Agaricomycetes</taxon>
        <taxon>Agaricomycetidae</taxon>
        <taxon>Agaricales</taxon>
        <taxon>Agaricineae</taxon>
        <taxon>Agaricaceae</taxon>
        <taxon>Leucocoprinus</taxon>
    </lineage>
</organism>
<dbReference type="CDD" id="cd00882">
    <property type="entry name" value="Ras_like_GTPase"/>
    <property type="match status" value="1"/>
</dbReference>
<keyword evidence="6" id="KW-1185">Reference proteome</keyword>
<name>A0A8H5FTS3_9AGAR</name>
<accession>A0A8H5FTS3</accession>
<reference evidence="5 6" key="1">
    <citation type="journal article" date="2020" name="ISME J.">
        <title>Uncovering the hidden diversity of litter-decomposition mechanisms in mushroom-forming fungi.</title>
        <authorList>
            <person name="Floudas D."/>
            <person name="Bentzer J."/>
            <person name="Ahren D."/>
            <person name="Johansson T."/>
            <person name="Persson P."/>
            <person name="Tunlid A."/>
        </authorList>
    </citation>
    <scope>NUCLEOTIDE SEQUENCE [LARGE SCALE GENOMIC DNA]</scope>
    <source>
        <strain evidence="5 6">CBS 146.42</strain>
    </source>
</reference>
<comment type="caution">
    <text evidence="5">The sequence shown here is derived from an EMBL/GenBank/DDBJ whole genome shotgun (WGS) entry which is preliminary data.</text>
</comment>
<dbReference type="Pfam" id="PF01926">
    <property type="entry name" value="MMR_HSR1"/>
    <property type="match status" value="1"/>
</dbReference>
<dbReference type="GO" id="GO:0005525">
    <property type="term" value="F:GTP binding"/>
    <property type="evidence" value="ECO:0007669"/>
    <property type="project" value="InterPro"/>
</dbReference>
<dbReference type="InterPro" id="IPR006073">
    <property type="entry name" value="GTP-bd"/>
</dbReference>
<dbReference type="EMBL" id="JAACJO010000019">
    <property type="protein sequence ID" value="KAF5348462.1"/>
    <property type="molecule type" value="Genomic_DNA"/>
</dbReference>
<dbReference type="InterPro" id="IPR056884">
    <property type="entry name" value="NPHP3-like_N"/>
</dbReference>
<feature type="domain" description="G" evidence="3">
    <location>
        <begin position="710"/>
        <end position="776"/>
    </location>
</feature>